<name>A0A2W4QGC1_9GAMM</name>
<gene>
    <name evidence="1" type="ORF">DM484_26700</name>
</gene>
<sequence>MNLNRQFASPWPSVLVEMKDFVELARLAAGGDYRQMRVSVTISKTNVPVDSLTSPPVKQFCQWLEGIPRCQQPQQGFFTTHSQPFHRIDIEIER</sequence>
<evidence type="ECO:0000313" key="2">
    <source>
        <dbReference type="Proteomes" id="UP000249396"/>
    </source>
</evidence>
<proteinExistence type="predicted"/>
<evidence type="ECO:0000313" key="1">
    <source>
        <dbReference type="EMBL" id="PZN71295.1"/>
    </source>
</evidence>
<dbReference type="Proteomes" id="UP000249396">
    <property type="component" value="Unassembled WGS sequence"/>
</dbReference>
<dbReference type="AlphaFoldDB" id="A0A2W4QGC1"/>
<comment type="caution">
    <text evidence="1">The sequence shown here is derived from an EMBL/GenBank/DDBJ whole genome shotgun (WGS) entry which is preliminary data.</text>
</comment>
<protein>
    <submittedName>
        <fullName evidence="1">Uncharacterized protein</fullName>
    </submittedName>
</protein>
<organism evidence="1 2">
    <name type="scientific">Candidatus Methylumidiphilus alinenensis</name>
    <dbReference type="NCBI Taxonomy" id="2202197"/>
    <lineage>
        <taxon>Bacteria</taxon>
        <taxon>Pseudomonadati</taxon>
        <taxon>Pseudomonadota</taxon>
        <taxon>Gammaproteobacteria</taxon>
        <taxon>Methylococcales</taxon>
        <taxon>Candidatus Methylumidiphilus</taxon>
    </lineage>
</organism>
<reference evidence="1 2" key="1">
    <citation type="journal article" date="2018" name="Aquat. Microb. Ecol.">
        <title>Gammaproteobacterial methanotrophs dominate.</title>
        <authorList>
            <person name="Rissanen A.J."/>
            <person name="Saarenheimo J."/>
            <person name="Tiirola M."/>
            <person name="Peura S."/>
            <person name="Aalto S.L."/>
            <person name="Karvinen A."/>
            <person name="Nykanen H."/>
        </authorList>
    </citation>
    <scope>NUCLEOTIDE SEQUENCE [LARGE SCALE GENOMIC DNA]</scope>
    <source>
        <strain evidence="1">AMbin10</strain>
    </source>
</reference>
<dbReference type="EMBL" id="QJPH01000527">
    <property type="protein sequence ID" value="PZN71295.1"/>
    <property type="molecule type" value="Genomic_DNA"/>
</dbReference>
<accession>A0A2W4QGC1</accession>